<comment type="caution">
    <text evidence="1">The sequence shown here is derived from an EMBL/GenBank/DDBJ whole genome shotgun (WGS) entry which is preliminary data.</text>
</comment>
<dbReference type="AlphaFoldDB" id="A0A832STS5"/>
<dbReference type="Pfam" id="PF19027">
    <property type="entry name" value="DUF5752"/>
    <property type="match status" value="1"/>
</dbReference>
<dbReference type="RefSeq" id="WP_011007840.1">
    <property type="nucleotide sequence ID" value="NZ_DUJP01000032.1"/>
</dbReference>
<dbReference type="InterPro" id="IPR044036">
    <property type="entry name" value="DUF5752"/>
</dbReference>
<protein>
    <submittedName>
        <fullName evidence="1">Uncharacterized protein</fullName>
    </submittedName>
</protein>
<dbReference type="Proteomes" id="UP000651120">
    <property type="component" value="Unassembled WGS sequence"/>
</dbReference>
<sequence>MKLGAKALDTSGRGEPFKFYTAYYLSFYSKKRARTLRELLEGIKIADKNTLFHHLFHTIRSKHLIPPRYSNDFARWVGEEVGDEELAAALSDISGAEPATIEDIRKEIIAIMEPYADDRRGKSEFVFVAMEPVVIETDYVARTLGDFLDLIEVVPGESVIYHFVTRRVLEGTGRNDFSIWLEKNFGLTEVAAALSKIDPLMYNSEEALRRDIIKTLKKWLL</sequence>
<evidence type="ECO:0000313" key="1">
    <source>
        <dbReference type="EMBL" id="HII47693.1"/>
    </source>
</evidence>
<proteinExistence type="predicted"/>
<dbReference type="OMA" id="IFYHFID"/>
<accession>A0A832STS5</accession>
<reference evidence="1" key="1">
    <citation type="journal article" date="2020" name="bioRxiv">
        <title>A rank-normalized archaeal taxonomy based on genome phylogeny resolves widespread incomplete and uneven classifications.</title>
        <authorList>
            <person name="Rinke C."/>
            <person name="Chuvochina M."/>
            <person name="Mussig A.J."/>
            <person name="Chaumeil P.-A."/>
            <person name="Waite D.W."/>
            <person name="Whitman W.B."/>
            <person name="Parks D.H."/>
            <person name="Hugenholtz P."/>
        </authorList>
    </citation>
    <scope>NUCLEOTIDE SEQUENCE</scope>
    <source>
        <strain evidence="1">UBA8839</strain>
    </source>
</reference>
<gene>
    <name evidence="1" type="ORF">HA333_09735</name>
</gene>
<dbReference type="GeneID" id="1465606"/>
<evidence type="ECO:0000313" key="2">
    <source>
        <dbReference type="Proteomes" id="UP000651120"/>
    </source>
</evidence>
<name>A0A832STS5_9CREN</name>
<dbReference type="EMBL" id="DUJP01000032">
    <property type="protein sequence ID" value="HII47693.1"/>
    <property type="molecule type" value="Genomic_DNA"/>
</dbReference>
<organism evidence="1 2">
    <name type="scientific">Pyrobaculum aerophilum</name>
    <dbReference type="NCBI Taxonomy" id="13773"/>
    <lineage>
        <taxon>Archaea</taxon>
        <taxon>Thermoproteota</taxon>
        <taxon>Thermoprotei</taxon>
        <taxon>Thermoproteales</taxon>
        <taxon>Thermoproteaceae</taxon>
        <taxon>Pyrobaculum</taxon>
    </lineage>
</organism>